<comment type="catalytic activity">
    <reaction evidence="9">
        <text>N(6)-[(R)-dihydrolipoyl]-L-lysyl-[protein] + succinyl-CoA = N(6)-[(R)-S(8)-succinyldihydrolipoyl]-L-lysyl-[protein] + CoA</text>
        <dbReference type="Rhea" id="RHEA:15213"/>
        <dbReference type="Rhea" id="RHEA-COMP:10475"/>
        <dbReference type="Rhea" id="RHEA-COMP:20092"/>
        <dbReference type="ChEBI" id="CHEBI:57287"/>
        <dbReference type="ChEBI" id="CHEBI:57292"/>
        <dbReference type="ChEBI" id="CHEBI:83100"/>
        <dbReference type="ChEBI" id="CHEBI:83120"/>
        <dbReference type="EC" id="2.3.1.61"/>
    </reaction>
</comment>
<dbReference type="Gene3D" id="3.30.559.10">
    <property type="entry name" value="Chloramphenicol acetyltransferase-like domain"/>
    <property type="match status" value="1"/>
</dbReference>
<dbReference type="PROSITE" id="PS50968">
    <property type="entry name" value="BIOTINYL_LIPOYL"/>
    <property type="match status" value="1"/>
</dbReference>
<evidence type="ECO:0000256" key="3">
    <source>
        <dbReference type="ARBA" id="ARBA00005145"/>
    </source>
</evidence>
<evidence type="ECO:0000256" key="11">
    <source>
        <dbReference type="SAM" id="MobiDB-lite"/>
    </source>
</evidence>
<evidence type="ECO:0000256" key="7">
    <source>
        <dbReference type="ARBA" id="ARBA00022823"/>
    </source>
</evidence>
<dbReference type="Proteomes" id="UP001056426">
    <property type="component" value="Chromosome"/>
</dbReference>
<dbReference type="Gene3D" id="2.40.50.100">
    <property type="match status" value="1"/>
</dbReference>
<dbReference type="InterPro" id="IPR050537">
    <property type="entry name" value="2-oxoacid_dehydrogenase"/>
</dbReference>
<dbReference type="NCBIfam" id="NF004309">
    <property type="entry name" value="PRK05704.1"/>
    <property type="match status" value="1"/>
</dbReference>
<dbReference type="SUPFAM" id="SSF52777">
    <property type="entry name" value="CoA-dependent acyltransferases"/>
    <property type="match status" value="1"/>
</dbReference>
<reference evidence="13" key="2">
    <citation type="submission" date="2022-06" db="EMBL/GenBank/DDBJ databases">
        <title>Xiashengella guii gen. nov. sp. nov., a bacterium isolated form anaerobic digestion tank.</title>
        <authorList>
            <person name="Huang H."/>
        </authorList>
    </citation>
    <scope>NUCLEOTIDE SEQUENCE</scope>
    <source>
        <strain evidence="13">Ai-910</strain>
    </source>
</reference>
<feature type="compositionally biased region" description="Polar residues" evidence="11">
    <location>
        <begin position="109"/>
        <end position="124"/>
    </location>
</feature>
<dbReference type="AlphaFoldDB" id="A0A9J6ZN72"/>
<dbReference type="Pfam" id="PF00198">
    <property type="entry name" value="2-oxoacid_dh"/>
    <property type="match status" value="1"/>
</dbReference>
<evidence type="ECO:0000313" key="14">
    <source>
        <dbReference type="Proteomes" id="UP001056426"/>
    </source>
</evidence>
<comment type="cofactor">
    <cofactor evidence="1">
        <name>(R)-lipoate</name>
        <dbReference type="ChEBI" id="CHEBI:83088"/>
    </cofactor>
</comment>
<dbReference type="CDD" id="cd06849">
    <property type="entry name" value="lipoyl_domain"/>
    <property type="match status" value="1"/>
</dbReference>
<evidence type="ECO:0000256" key="9">
    <source>
        <dbReference type="ARBA" id="ARBA00052761"/>
    </source>
</evidence>
<dbReference type="FunFam" id="3.30.559.10:FF:000007">
    <property type="entry name" value="Dihydrolipoamide acetyltransferase component of pyruvate dehydrogenase complex"/>
    <property type="match status" value="1"/>
</dbReference>
<keyword evidence="14" id="KW-1185">Reference proteome</keyword>
<name>A0A9J6ZN72_9BACT</name>
<feature type="region of interest" description="Disordered" evidence="11">
    <location>
        <begin position="83"/>
        <end position="129"/>
    </location>
</feature>
<evidence type="ECO:0000256" key="4">
    <source>
        <dbReference type="ARBA" id="ARBA00007317"/>
    </source>
</evidence>
<dbReference type="GO" id="GO:0045252">
    <property type="term" value="C:oxoglutarate dehydrogenase complex"/>
    <property type="evidence" value="ECO:0007669"/>
    <property type="project" value="UniProtKB-UniRule"/>
</dbReference>
<dbReference type="InterPro" id="IPR001078">
    <property type="entry name" value="2-oxoacid_DH_actylTfrase"/>
</dbReference>
<dbReference type="Pfam" id="PF00364">
    <property type="entry name" value="Biotin_lipoyl"/>
    <property type="match status" value="1"/>
</dbReference>
<keyword evidence="8 13" id="KW-0012">Acyltransferase</keyword>
<comment type="function">
    <text evidence="2">E2 component of the 2-oxoglutarate dehydrogenase (OGDH) complex which catalyzes the second step in the conversion of 2-oxoglutarate to succinyl-CoA and CO(2).</text>
</comment>
<protein>
    <recommendedName>
        <fullName evidence="10">Dihydrolipoyllysine-residue succinyltransferase</fullName>
        <ecNumber evidence="10">2.3.1.61</ecNumber>
    </recommendedName>
</protein>
<keyword evidence="7" id="KW-0450">Lipoyl</keyword>
<evidence type="ECO:0000256" key="10">
    <source>
        <dbReference type="NCBIfam" id="TIGR01347"/>
    </source>
</evidence>
<organism evidence="13 14">
    <name type="scientific">Xiashengella succiniciproducens</name>
    <dbReference type="NCBI Taxonomy" id="2949635"/>
    <lineage>
        <taxon>Bacteria</taxon>
        <taxon>Pseudomonadati</taxon>
        <taxon>Bacteroidota</taxon>
        <taxon>Bacteroidia</taxon>
        <taxon>Marinilabiliales</taxon>
        <taxon>Marinilabiliaceae</taxon>
        <taxon>Xiashengella</taxon>
    </lineage>
</organism>
<evidence type="ECO:0000256" key="1">
    <source>
        <dbReference type="ARBA" id="ARBA00001938"/>
    </source>
</evidence>
<keyword evidence="5" id="KW-0816">Tricarboxylic acid cycle</keyword>
<dbReference type="InterPro" id="IPR003016">
    <property type="entry name" value="2-oxoA_DH_lipoyl-BS"/>
</dbReference>
<proteinExistence type="inferred from homology"/>
<gene>
    <name evidence="13" type="primary">odhB</name>
    <name evidence="13" type="ORF">M9189_08790</name>
</gene>
<evidence type="ECO:0000259" key="12">
    <source>
        <dbReference type="PROSITE" id="PS50968"/>
    </source>
</evidence>
<dbReference type="EC" id="2.3.1.61" evidence="10"/>
<dbReference type="PROSITE" id="PS00189">
    <property type="entry name" value="LIPOYL"/>
    <property type="match status" value="1"/>
</dbReference>
<sequence>MIIEVKVPTPGESITEVELSNWLVADGDLVRKDQELAEVESDKATLSLIAPESGKITFLIQAGQTVKVNSIACTIDTSVEVPDAPAAPAPQPASKPAAPVDQAKPASVASASATKDQAGPVTSSKGEDVKIRTTPLARSMMAAENLSADEVLKGLKRLSSKEVGLILALREGRLDAVSVAQSTERTEERKAMTQLRKQLSKRLVKVKNETAMLTTFNEVDMSALMDLRKSYQDAFVKKHGFKIGLNSFFLKAAAQALMKFPVINSIIDGDDIITPSYVDISVAMQSPKGLLVPVIRNVHAKSLAEIERDMQEMAEKARSAKVSLEEMSGGTFTITNGGTYGSMMSTPLINPPQSAILGMHNIVDRPVAVKGQIVIRPMMYVALSYDHRLIDGKDSVSFLVEVKKLIENPVSLVFGGKNPEEALLGL</sequence>
<keyword evidence="6 13" id="KW-0808">Transferase</keyword>
<dbReference type="GO" id="GO:0004149">
    <property type="term" value="F:dihydrolipoyllysine-residue succinyltransferase activity"/>
    <property type="evidence" value="ECO:0007669"/>
    <property type="project" value="UniProtKB-UniRule"/>
</dbReference>
<evidence type="ECO:0000256" key="8">
    <source>
        <dbReference type="ARBA" id="ARBA00023315"/>
    </source>
</evidence>
<dbReference type="PANTHER" id="PTHR43416:SF5">
    <property type="entry name" value="DIHYDROLIPOYLLYSINE-RESIDUE SUCCINYLTRANSFERASE COMPONENT OF 2-OXOGLUTARATE DEHYDROGENASE COMPLEX, MITOCHONDRIAL"/>
    <property type="match status" value="1"/>
</dbReference>
<dbReference type="InterPro" id="IPR011053">
    <property type="entry name" value="Single_hybrid_motif"/>
</dbReference>
<dbReference type="GO" id="GO:0006099">
    <property type="term" value="P:tricarboxylic acid cycle"/>
    <property type="evidence" value="ECO:0007669"/>
    <property type="project" value="UniProtKB-UniRule"/>
</dbReference>
<dbReference type="PANTHER" id="PTHR43416">
    <property type="entry name" value="DIHYDROLIPOYLLYSINE-RESIDUE SUCCINYLTRANSFERASE COMPONENT OF 2-OXOGLUTARATE DEHYDROGENASE COMPLEX, MITOCHONDRIAL-RELATED"/>
    <property type="match status" value="1"/>
</dbReference>
<dbReference type="KEGG" id="alkq:M9189_08790"/>
<evidence type="ECO:0000313" key="13">
    <source>
        <dbReference type="EMBL" id="URW78951.1"/>
    </source>
</evidence>
<evidence type="ECO:0000256" key="2">
    <source>
        <dbReference type="ARBA" id="ARBA00004052"/>
    </source>
</evidence>
<dbReference type="RefSeq" id="WP_250722435.1">
    <property type="nucleotide sequence ID" value="NZ_CP098400.1"/>
</dbReference>
<comment type="pathway">
    <text evidence="3">Amino-acid degradation; L-lysine degradation via saccharopine pathway; glutaryl-CoA from L-lysine: step 6/6.</text>
</comment>
<accession>A0A9J6ZN72</accession>
<evidence type="ECO:0000256" key="5">
    <source>
        <dbReference type="ARBA" id="ARBA00022532"/>
    </source>
</evidence>
<dbReference type="InterPro" id="IPR023213">
    <property type="entry name" value="CAT-like_dom_sf"/>
</dbReference>
<dbReference type="GO" id="GO:0006554">
    <property type="term" value="P:lysine catabolic process"/>
    <property type="evidence" value="ECO:0007669"/>
    <property type="project" value="UniProtKB-UniRule"/>
</dbReference>
<dbReference type="NCBIfam" id="TIGR01347">
    <property type="entry name" value="sucB"/>
    <property type="match status" value="1"/>
</dbReference>
<dbReference type="InterPro" id="IPR000089">
    <property type="entry name" value="Biotin_lipoyl"/>
</dbReference>
<dbReference type="EMBL" id="CP098400">
    <property type="protein sequence ID" value="URW78951.1"/>
    <property type="molecule type" value="Genomic_DNA"/>
</dbReference>
<reference evidence="13" key="1">
    <citation type="submission" date="2022-05" db="EMBL/GenBank/DDBJ databases">
        <authorList>
            <person name="Sun X."/>
        </authorList>
    </citation>
    <scope>NUCLEOTIDE SEQUENCE</scope>
    <source>
        <strain evidence="13">Ai-910</strain>
    </source>
</reference>
<dbReference type="InterPro" id="IPR006255">
    <property type="entry name" value="SucB"/>
</dbReference>
<comment type="similarity">
    <text evidence="4">Belongs to the 2-oxoacid dehydrogenase family.</text>
</comment>
<dbReference type="SUPFAM" id="SSF51230">
    <property type="entry name" value="Single hybrid motif"/>
    <property type="match status" value="1"/>
</dbReference>
<evidence type="ECO:0000256" key="6">
    <source>
        <dbReference type="ARBA" id="ARBA00022679"/>
    </source>
</evidence>
<feature type="domain" description="Lipoyl-binding" evidence="12">
    <location>
        <begin position="2"/>
        <end position="76"/>
    </location>
</feature>